<keyword evidence="3" id="KW-1185">Reference proteome</keyword>
<dbReference type="RefSeq" id="WP_051239892.1">
    <property type="nucleotide sequence ID" value="NZ_AUFF01000006.1"/>
</dbReference>
<accession>A0A091BGK9</accession>
<dbReference type="Pfam" id="PF04264">
    <property type="entry name" value="YceI"/>
    <property type="match status" value="1"/>
</dbReference>
<evidence type="ECO:0000313" key="3">
    <source>
        <dbReference type="Proteomes" id="UP000029391"/>
    </source>
</evidence>
<dbReference type="Gene3D" id="2.40.128.110">
    <property type="entry name" value="Lipid/polyisoprenoid-binding, YceI-like"/>
    <property type="match status" value="1"/>
</dbReference>
<dbReference type="InterPro" id="IPR007372">
    <property type="entry name" value="Lipid/polyisoprenoid-bd_YceI"/>
</dbReference>
<dbReference type="PANTHER" id="PTHR34406">
    <property type="entry name" value="PROTEIN YCEI"/>
    <property type="match status" value="1"/>
</dbReference>
<dbReference type="SMART" id="SM00867">
    <property type="entry name" value="YceI"/>
    <property type="match status" value="1"/>
</dbReference>
<name>A0A091BGK9_9GAMM</name>
<protein>
    <recommendedName>
        <fullName evidence="1">Lipid/polyisoprenoid-binding YceI-like domain-containing protein</fullName>
    </recommendedName>
</protein>
<dbReference type="PANTHER" id="PTHR34406:SF1">
    <property type="entry name" value="PROTEIN YCEI"/>
    <property type="match status" value="1"/>
</dbReference>
<gene>
    <name evidence="2" type="ORF">P873_05840</name>
</gene>
<dbReference type="Proteomes" id="UP000029391">
    <property type="component" value="Unassembled WGS sequence"/>
</dbReference>
<reference evidence="2 3" key="1">
    <citation type="submission" date="2013-09" db="EMBL/GenBank/DDBJ databases">
        <title>Genome sequencing of Arenimonas composti.</title>
        <authorList>
            <person name="Chen F."/>
            <person name="Wang G."/>
        </authorList>
    </citation>
    <scope>NUCLEOTIDE SEQUENCE [LARGE SCALE GENOMIC DNA]</scope>
    <source>
        <strain evidence="2 3">TR7-09</strain>
    </source>
</reference>
<evidence type="ECO:0000259" key="1">
    <source>
        <dbReference type="SMART" id="SM00867"/>
    </source>
</evidence>
<organism evidence="2 3">
    <name type="scientific">Arenimonas composti TR7-09 = DSM 18010</name>
    <dbReference type="NCBI Taxonomy" id="1121013"/>
    <lineage>
        <taxon>Bacteria</taxon>
        <taxon>Pseudomonadati</taxon>
        <taxon>Pseudomonadota</taxon>
        <taxon>Gammaproteobacteria</taxon>
        <taxon>Lysobacterales</taxon>
        <taxon>Lysobacteraceae</taxon>
        <taxon>Arenimonas</taxon>
    </lineage>
</organism>
<dbReference type="OrthoDB" id="5966233at2"/>
<comment type="caution">
    <text evidence="2">The sequence shown here is derived from an EMBL/GenBank/DDBJ whole genome shotgun (WGS) entry which is preliminary data.</text>
</comment>
<dbReference type="STRING" id="1121013.GCA_000426365_02166"/>
<dbReference type="SUPFAM" id="SSF101874">
    <property type="entry name" value="YceI-like"/>
    <property type="match status" value="1"/>
</dbReference>
<dbReference type="InterPro" id="IPR036761">
    <property type="entry name" value="TTHA0802/YceI-like_sf"/>
</dbReference>
<feature type="domain" description="Lipid/polyisoprenoid-binding YceI-like" evidence="1">
    <location>
        <begin position="29"/>
        <end position="189"/>
    </location>
</feature>
<dbReference type="EMBL" id="AWXU01000017">
    <property type="protein sequence ID" value="KFN50682.1"/>
    <property type="molecule type" value="Genomic_DNA"/>
</dbReference>
<proteinExistence type="predicted"/>
<evidence type="ECO:0000313" key="2">
    <source>
        <dbReference type="EMBL" id="KFN50682.1"/>
    </source>
</evidence>
<dbReference type="eggNOG" id="COG2353">
    <property type="taxonomic scope" value="Bacteria"/>
</dbReference>
<sequence>MRPRASATSSLVRTTTCLALLATSATPPPEAFDPAGARAEFSVELRMAGTVPGSFGAIDGELVATREGLWRVEVTVDARALRLDGPQWMERTTRSPRFLAVDAYPRIAFSSRPFARELLHVGGALAGELVLRGVRREVSFMLAPATCATPGYGCEIRVRGDVDRRAFGMTAQRLLLRDTVGFEFHVRLRPPDAPAGTPPTP</sequence>
<dbReference type="AlphaFoldDB" id="A0A091BGK9"/>